<proteinExistence type="predicted"/>
<accession>A0A841D0R0</accession>
<comment type="caution">
    <text evidence="3">The sequence shown here is derived from an EMBL/GenBank/DDBJ whole genome shotgun (WGS) entry which is preliminary data.</text>
</comment>
<dbReference type="Proteomes" id="UP000562352">
    <property type="component" value="Unassembled WGS sequence"/>
</dbReference>
<sequence>MISDVPVDITREDAREAAVRELATSIYPKESWWDRFLEGVRDWLSDLIDSASGVPGGWFSIILLVLVILGVALPVLSMARRASRARTGGGAGELLGGRARTAAEHRAVAEAHAAAGRWSEAIRERLRAIARTLEDRALLERLPGRTADELAAEAGRMLPGAAAALAEGARLFDDVTYGDLPGTAEGYRRMADLDDLVLQARPALSGAPG</sequence>
<dbReference type="Pfam" id="PF13559">
    <property type="entry name" value="DUF4129"/>
    <property type="match status" value="1"/>
</dbReference>
<evidence type="ECO:0000313" key="3">
    <source>
        <dbReference type="EMBL" id="MBB5962104.1"/>
    </source>
</evidence>
<feature type="transmembrane region" description="Helical" evidence="1">
    <location>
        <begin position="57"/>
        <end position="76"/>
    </location>
</feature>
<keyword evidence="4" id="KW-1185">Reference proteome</keyword>
<evidence type="ECO:0000256" key="1">
    <source>
        <dbReference type="SAM" id="Phobius"/>
    </source>
</evidence>
<name>A0A841D0R0_PLAVE</name>
<evidence type="ECO:0000313" key="4">
    <source>
        <dbReference type="Proteomes" id="UP000562352"/>
    </source>
</evidence>
<dbReference type="EMBL" id="JACHJJ010000003">
    <property type="protein sequence ID" value="MBB5962104.1"/>
    <property type="molecule type" value="Genomic_DNA"/>
</dbReference>
<keyword evidence="1" id="KW-1133">Transmembrane helix</keyword>
<reference evidence="3 4" key="1">
    <citation type="submission" date="2020-08" db="EMBL/GenBank/DDBJ databases">
        <title>Genomic Encyclopedia of Type Strains, Phase III (KMG-III): the genomes of soil and plant-associated and newly described type strains.</title>
        <authorList>
            <person name="Whitman W."/>
        </authorList>
    </citation>
    <scope>NUCLEOTIDE SEQUENCE [LARGE SCALE GENOMIC DNA]</scope>
    <source>
        <strain evidence="3 4">CECT 3303</strain>
    </source>
</reference>
<protein>
    <recommendedName>
        <fullName evidence="2">Protein-glutamine gamma-glutamyltransferase-like C-terminal domain-containing protein</fullName>
    </recommendedName>
</protein>
<keyword evidence="1" id="KW-0812">Transmembrane</keyword>
<dbReference type="AlphaFoldDB" id="A0A841D0R0"/>
<feature type="domain" description="Protein-glutamine gamma-glutamyltransferase-like C-terminal" evidence="2">
    <location>
        <begin position="126"/>
        <end position="194"/>
    </location>
</feature>
<evidence type="ECO:0000259" key="2">
    <source>
        <dbReference type="Pfam" id="PF13559"/>
    </source>
</evidence>
<dbReference type="InterPro" id="IPR025403">
    <property type="entry name" value="TgpA-like_C"/>
</dbReference>
<keyword evidence="1" id="KW-0472">Membrane</keyword>
<dbReference type="RefSeq" id="WP_338047627.1">
    <property type="nucleotide sequence ID" value="NZ_BAAAWZ010000001.1"/>
</dbReference>
<organism evidence="3 4">
    <name type="scientific">Planomonospora venezuelensis</name>
    <dbReference type="NCBI Taxonomy" id="1999"/>
    <lineage>
        <taxon>Bacteria</taxon>
        <taxon>Bacillati</taxon>
        <taxon>Actinomycetota</taxon>
        <taxon>Actinomycetes</taxon>
        <taxon>Streptosporangiales</taxon>
        <taxon>Streptosporangiaceae</taxon>
        <taxon>Planomonospora</taxon>
    </lineage>
</organism>
<gene>
    <name evidence="3" type="ORF">FHS22_001363</name>
</gene>